<keyword evidence="4" id="KW-1185">Reference proteome</keyword>
<evidence type="ECO:0000256" key="1">
    <source>
        <dbReference type="SAM" id="MobiDB-lite"/>
    </source>
</evidence>
<dbReference type="EMBL" id="VWOX01000011">
    <property type="protein sequence ID" value="KAA5540969.1"/>
    <property type="molecule type" value="Genomic_DNA"/>
</dbReference>
<name>A0A5M6D5D1_9BACT</name>
<dbReference type="AlphaFoldDB" id="A0A5M6D5D1"/>
<keyword evidence="2" id="KW-0732">Signal</keyword>
<feature type="compositionally biased region" description="Polar residues" evidence="1">
    <location>
        <begin position="193"/>
        <end position="204"/>
    </location>
</feature>
<evidence type="ECO:0008006" key="5">
    <source>
        <dbReference type="Google" id="ProtNLM"/>
    </source>
</evidence>
<feature type="signal peptide" evidence="2">
    <location>
        <begin position="1"/>
        <end position="30"/>
    </location>
</feature>
<gene>
    <name evidence="3" type="ORF">FYK55_18875</name>
</gene>
<proteinExistence type="predicted"/>
<feature type="chain" id="PRO_5024375803" description="Secreted protein" evidence="2">
    <location>
        <begin position="31"/>
        <end position="252"/>
    </location>
</feature>
<comment type="caution">
    <text evidence="3">The sequence shown here is derived from an EMBL/GenBank/DDBJ whole genome shotgun (WGS) entry which is preliminary data.</text>
</comment>
<evidence type="ECO:0000313" key="3">
    <source>
        <dbReference type="EMBL" id="KAA5540969.1"/>
    </source>
</evidence>
<organism evidence="3 4">
    <name type="scientific">Roseiconus nitratireducens</name>
    <dbReference type="NCBI Taxonomy" id="2605748"/>
    <lineage>
        <taxon>Bacteria</taxon>
        <taxon>Pseudomonadati</taxon>
        <taxon>Planctomycetota</taxon>
        <taxon>Planctomycetia</taxon>
        <taxon>Pirellulales</taxon>
        <taxon>Pirellulaceae</taxon>
        <taxon>Roseiconus</taxon>
    </lineage>
</organism>
<accession>A0A5M6D5D1</accession>
<evidence type="ECO:0000313" key="4">
    <source>
        <dbReference type="Proteomes" id="UP000324479"/>
    </source>
</evidence>
<reference evidence="3 4" key="1">
    <citation type="submission" date="2019-08" db="EMBL/GenBank/DDBJ databases">
        <authorList>
            <person name="Dhanesh K."/>
            <person name="Kumar G."/>
            <person name="Sasikala C."/>
            <person name="Venkata Ramana C."/>
        </authorList>
    </citation>
    <scope>NUCLEOTIDE SEQUENCE [LARGE SCALE GENOMIC DNA]</scope>
    <source>
        <strain evidence="3 4">JC645</strain>
    </source>
</reference>
<evidence type="ECO:0000256" key="2">
    <source>
        <dbReference type="SAM" id="SignalP"/>
    </source>
</evidence>
<sequence length="252" mass="27880">MNVYKLQTVRASALCFLLAAGSAATGSAHAQNASADLHTDPATGIVYRKILRNVQRPVVDQRIERQEQTVYRPETVVETKPEFRTSYIPVTSMKWRPQVEGRWNLFRQPTVSYQQIPETHWEARSEVVNRTTTQTRWVPEKRTVEVPHNVVRYESQQHVDYEPIARVMPHPSTGSSIDSSVAARLQPLESGTPIASLNQTQGHTASEPPMRNSNQSGMATNVLIPAGHLGSPLTPGVSGVGIATAPPTSTWR</sequence>
<dbReference type="Proteomes" id="UP000324479">
    <property type="component" value="Unassembled WGS sequence"/>
</dbReference>
<feature type="region of interest" description="Disordered" evidence="1">
    <location>
        <begin position="190"/>
        <end position="217"/>
    </location>
</feature>
<dbReference type="RefSeq" id="WP_150078014.1">
    <property type="nucleotide sequence ID" value="NZ_VWOX01000011.1"/>
</dbReference>
<protein>
    <recommendedName>
        <fullName evidence="5">Secreted protein</fullName>
    </recommendedName>
</protein>